<evidence type="ECO:0000256" key="1">
    <source>
        <dbReference type="ARBA" id="ARBA00022801"/>
    </source>
</evidence>
<dbReference type="EMBL" id="WEID01000019">
    <property type="protein sequence ID" value="KAB8138321.1"/>
    <property type="molecule type" value="Genomic_DNA"/>
</dbReference>
<comment type="caution">
    <text evidence="3">The sequence shown here is derived from an EMBL/GenBank/DDBJ whole genome shotgun (WGS) entry which is preliminary data.</text>
</comment>
<evidence type="ECO:0000313" key="4">
    <source>
        <dbReference type="Proteomes" id="UP000480246"/>
    </source>
</evidence>
<dbReference type="NCBIfam" id="TIGR02258">
    <property type="entry name" value="2_5_ligase"/>
    <property type="match status" value="1"/>
</dbReference>
<proteinExistence type="inferred from homology"/>
<dbReference type="EC" id="3.1.4.58" evidence="2"/>
<dbReference type="Gene3D" id="3.90.1140.10">
    <property type="entry name" value="Cyclic phosphodiesterase"/>
    <property type="match status" value="1"/>
</dbReference>
<evidence type="ECO:0000256" key="2">
    <source>
        <dbReference type="HAMAP-Rule" id="MF_01940"/>
    </source>
</evidence>
<dbReference type="OrthoDB" id="9789350at2"/>
<feature type="short sequence motif" description="HXTX 2" evidence="2">
    <location>
        <begin position="131"/>
        <end position="134"/>
    </location>
</feature>
<dbReference type="HAMAP" id="MF_01940">
    <property type="entry name" value="RNA_CPDase"/>
    <property type="match status" value="1"/>
</dbReference>
<comment type="catalytic activity">
    <reaction evidence="2">
        <text>a 3'-end 2',3'-cyclophospho-ribonucleotide-RNA + H2O = a 3'-end 2'-phospho-ribonucleotide-RNA + H(+)</text>
        <dbReference type="Rhea" id="RHEA:11828"/>
        <dbReference type="Rhea" id="RHEA-COMP:10464"/>
        <dbReference type="Rhea" id="RHEA-COMP:17353"/>
        <dbReference type="ChEBI" id="CHEBI:15377"/>
        <dbReference type="ChEBI" id="CHEBI:15378"/>
        <dbReference type="ChEBI" id="CHEBI:83064"/>
        <dbReference type="ChEBI" id="CHEBI:173113"/>
        <dbReference type="EC" id="3.1.4.58"/>
    </reaction>
</comment>
<dbReference type="RefSeq" id="WP_153401986.1">
    <property type="nucleotide sequence ID" value="NZ_ML762426.1"/>
</dbReference>
<keyword evidence="4" id="KW-1185">Reference proteome</keyword>
<protein>
    <recommendedName>
        <fullName evidence="2">RNA 2',3'-cyclic phosphodiesterase</fullName>
        <shortName evidence="2">RNA 2',3'-CPDase</shortName>
        <ecNumber evidence="2">3.1.4.58</ecNumber>
    </recommendedName>
</protein>
<evidence type="ECO:0000313" key="3">
    <source>
        <dbReference type="EMBL" id="KAB8138321.1"/>
    </source>
</evidence>
<dbReference type="InterPro" id="IPR009097">
    <property type="entry name" value="Cyclic_Pdiesterase"/>
</dbReference>
<gene>
    <name evidence="3" type="primary">thpR</name>
    <name evidence="3" type="ORF">F9U64_05370</name>
</gene>
<dbReference type="Proteomes" id="UP000480246">
    <property type="component" value="Unassembled WGS sequence"/>
</dbReference>
<accession>A0A7C8GVH5</accession>
<comment type="function">
    <text evidence="2">Hydrolyzes RNA 2',3'-cyclic phosphodiester to an RNA 2'-phosphomonoester.</text>
</comment>
<dbReference type="SUPFAM" id="SSF55144">
    <property type="entry name" value="LigT-like"/>
    <property type="match status" value="1"/>
</dbReference>
<dbReference type="AlphaFoldDB" id="A0A7C8GVH5"/>
<feature type="short sequence motif" description="HXTX 1" evidence="2">
    <location>
        <begin position="46"/>
        <end position="49"/>
    </location>
</feature>
<feature type="active site" description="Proton donor" evidence="2">
    <location>
        <position position="46"/>
    </location>
</feature>
<feature type="active site" description="Proton acceptor" evidence="2">
    <location>
        <position position="131"/>
    </location>
</feature>
<comment type="similarity">
    <text evidence="2">Belongs to the 2H phosphoesterase superfamily. ThpR family.</text>
</comment>
<sequence length="187" mass="21884">MKQGDPHYFVAVKIDENTKKFLNKIQENIKTKSLPFKVWIHEQDFHITLQFLGATSQDKITELSETLMSMEELPAFTTTIGHLKTFGKSVQPRVLWVDVERTQAVRQLHQLVTDKCKELGLPTDTRSYQPHITLAKKWHDKNLHFDQTILEDYQERKMDITEVAIYKINLNSKIKYEPIAVFRLASN</sequence>
<name>A0A7C8GVH5_9BACI</name>
<keyword evidence="1 2" id="KW-0378">Hydrolase</keyword>
<dbReference type="GO" id="GO:0004113">
    <property type="term" value="F:2',3'-cyclic-nucleotide 3'-phosphodiesterase activity"/>
    <property type="evidence" value="ECO:0007669"/>
    <property type="project" value="InterPro"/>
</dbReference>
<dbReference type="GO" id="GO:0008664">
    <property type="term" value="F:RNA 2',3'-cyclic 3'-phosphodiesterase activity"/>
    <property type="evidence" value="ECO:0007669"/>
    <property type="project" value="UniProtKB-EC"/>
</dbReference>
<organism evidence="3 4">
    <name type="scientific">Gracilibacillus oryzae</name>
    <dbReference type="NCBI Taxonomy" id="1672701"/>
    <lineage>
        <taxon>Bacteria</taxon>
        <taxon>Bacillati</taxon>
        <taxon>Bacillota</taxon>
        <taxon>Bacilli</taxon>
        <taxon>Bacillales</taxon>
        <taxon>Bacillaceae</taxon>
        <taxon>Gracilibacillus</taxon>
    </lineage>
</organism>
<dbReference type="PANTHER" id="PTHR35561:SF1">
    <property type="entry name" value="RNA 2',3'-CYCLIC PHOSPHODIESTERASE"/>
    <property type="match status" value="1"/>
</dbReference>
<reference evidence="3 4" key="1">
    <citation type="submission" date="2019-10" db="EMBL/GenBank/DDBJ databases">
        <title>Gracilibacillus sp. nov. isolated from rice seeds.</title>
        <authorList>
            <person name="He S."/>
        </authorList>
    </citation>
    <scope>NUCLEOTIDE SEQUENCE [LARGE SCALE GENOMIC DNA]</scope>
    <source>
        <strain evidence="3 4">TD8</strain>
    </source>
</reference>
<dbReference type="Pfam" id="PF13563">
    <property type="entry name" value="2_5_RNA_ligase2"/>
    <property type="match status" value="1"/>
</dbReference>
<dbReference type="InterPro" id="IPR004175">
    <property type="entry name" value="RNA_CPDase"/>
</dbReference>
<dbReference type="PANTHER" id="PTHR35561">
    <property type="entry name" value="RNA 2',3'-CYCLIC PHOSPHODIESTERASE"/>
    <property type="match status" value="1"/>
</dbReference>